<accession>A0A5N6SY04</accession>
<dbReference type="RefSeq" id="XP_031914693.1">
    <property type="nucleotide sequence ID" value="XM_032054283.1"/>
</dbReference>
<reference evidence="1 2" key="1">
    <citation type="submission" date="2019-04" db="EMBL/GenBank/DDBJ databases">
        <title>Friends and foes A comparative genomics study of 23 Aspergillus species from section Flavi.</title>
        <authorList>
            <consortium name="DOE Joint Genome Institute"/>
            <person name="Kjaerbolling I."/>
            <person name="Vesth T."/>
            <person name="Frisvad J.C."/>
            <person name="Nybo J.L."/>
            <person name="Theobald S."/>
            <person name="Kildgaard S."/>
            <person name="Isbrandt T."/>
            <person name="Kuo A."/>
            <person name="Sato A."/>
            <person name="Lyhne E.K."/>
            <person name="Kogle M.E."/>
            <person name="Wiebenga A."/>
            <person name="Kun R.S."/>
            <person name="Lubbers R.J."/>
            <person name="Makela M.R."/>
            <person name="Barry K."/>
            <person name="Chovatia M."/>
            <person name="Clum A."/>
            <person name="Daum C."/>
            <person name="Haridas S."/>
            <person name="He G."/>
            <person name="LaButti K."/>
            <person name="Lipzen A."/>
            <person name="Mondo S."/>
            <person name="Riley R."/>
            <person name="Salamov A."/>
            <person name="Simmons B.A."/>
            <person name="Magnuson J.K."/>
            <person name="Henrissat B."/>
            <person name="Mortensen U.H."/>
            <person name="Larsen T.O."/>
            <person name="Devries R.P."/>
            <person name="Grigoriev I.V."/>
            <person name="Machida M."/>
            <person name="Baker S.E."/>
            <person name="Andersen M.R."/>
        </authorList>
    </citation>
    <scope>NUCLEOTIDE SEQUENCE [LARGE SCALE GENOMIC DNA]</scope>
    <source>
        <strain evidence="1 2">CBS 117625</strain>
    </source>
</reference>
<evidence type="ECO:0000313" key="1">
    <source>
        <dbReference type="EMBL" id="KAE8138630.1"/>
    </source>
</evidence>
<protein>
    <submittedName>
        <fullName evidence="1">Uncharacterized protein</fullName>
    </submittedName>
</protein>
<evidence type="ECO:0000313" key="2">
    <source>
        <dbReference type="Proteomes" id="UP000325672"/>
    </source>
</evidence>
<proteinExistence type="predicted"/>
<keyword evidence="2" id="KW-1185">Reference proteome</keyword>
<gene>
    <name evidence="1" type="ORF">BDV38DRAFT_244154</name>
</gene>
<organism evidence="1 2">
    <name type="scientific">Aspergillus pseudotamarii</name>
    <dbReference type="NCBI Taxonomy" id="132259"/>
    <lineage>
        <taxon>Eukaryota</taxon>
        <taxon>Fungi</taxon>
        <taxon>Dikarya</taxon>
        <taxon>Ascomycota</taxon>
        <taxon>Pezizomycotina</taxon>
        <taxon>Eurotiomycetes</taxon>
        <taxon>Eurotiomycetidae</taxon>
        <taxon>Eurotiales</taxon>
        <taxon>Aspergillaceae</taxon>
        <taxon>Aspergillus</taxon>
        <taxon>Aspergillus subgen. Circumdati</taxon>
    </lineage>
</organism>
<name>A0A5N6SY04_ASPPS</name>
<sequence length="88" mass="9923">MACDPWLELLALSASCPTAMARSKSRTSSRISKRSPRDVARLLRINTRLVRSWMARDASSNKSIASEISCMSSVVSNRSRRRQPRSLR</sequence>
<dbReference type="GeneID" id="43638493"/>
<dbReference type="Proteomes" id="UP000325672">
    <property type="component" value="Unassembled WGS sequence"/>
</dbReference>
<dbReference type="AlphaFoldDB" id="A0A5N6SY04"/>
<dbReference type="EMBL" id="ML743570">
    <property type="protein sequence ID" value="KAE8138630.1"/>
    <property type="molecule type" value="Genomic_DNA"/>
</dbReference>